<reference evidence="2 3" key="1">
    <citation type="submission" date="2021-05" db="EMBL/GenBank/DDBJ databases">
        <title>Direct Submission.</title>
        <authorList>
            <person name="Li K."/>
            <person name="Gao J."/>
        </authorList>
    </citation>
    <scope>NUCLEOTIDE SEQUENCE [LARGE SCALE GENOMIC DNA]</scope>
    <source>
        <strain evidence="2 3">Mg02</strain>
    </source>
</reference>
<accession>A0ABX8BRS8</accession>
<dbReference type="SMART" id="SM00530">
    <property type="entry name" value="HTH_XRE"/>
    <property type="match status" value="1"/>
</dbReference>
<dbReference type="Proteomes" id="UP000676079">
    <property type="component" value="Chromosome"/>
</dbReference>
<dbReference type="CDD" id="cd00093">
    <property type="entry name" value="HTH_XRE"/>
    <property type="match status" value="1"/>
</dbReference>
<evidence type="ECO:0000313" key="3">
    <source>
        <dbReference type="Proteomes" id="UP000676079"/>
    </source>
</evidence>
<dbReference type="InterPro" id="IPR010982">
    <property type="entry name" value="Lambda_DNA-bd_dom_sf"/>
</dbReference>
<evidence type="ECO:0000313" key="2">
    <source>
        <dbReference type="EMBL" id="QUX23969.1"/>
    </source>
</evidence>
<proteinExistence type="predicted"/>
<dbReference type="InterPro" id="IPR001387">
    <property type="entry name" value="Cro/C1-type_HTH"/>
</dbReference>
<dbReference type="Pfam" id="PF13560">
    <property type="entry name" value="HTH_31"/>
    <property type="match status" value="1"/>
</dbReference>
<dbReference type="InterPro" id="IPR043917">
    <property type="entry name" value="DUF5753"/>
</dbReference>
<sequence length="275" mass="31435">MEAKVNRRVDPKWRTFGRQLRHHRNQLSLRQVDVAREMGVVGSYYSAWETGTRHVDEKYVNKLDEVLKAAGRIAEEWGKLQRQTQNPLRFAELPDLEAAVTQLREFQPLVVPGLVQTPDYARALFEDTFPGITKASADRLVEARMERQEILGKEPRPLILMVITEAVLHQRVGGCGNGLLHEQRRRLLREAEAGRVRLQIVPHDTPHHYGNGGAFRLYTFADEPPVASAEYMTGEVIINDTDRYQECVTNFGLLQGEAYPEARSRQLIRELVDNA</sequence>
<dbReference type="EMBL" id="CP074133">
    <property type="protein sequence ID" value="QUX23969.1"/>
    <property type="molecule type" value="Genomic_DNA"/>
</dbReference>
<gene>
    <name evidence="2" type="ORF">KGD84_06465</name>
</gene>
<dbReference type="Pfam" id="PF19054">
    <property type="entry name" value="DUF5753"/>
    <property type="match status" value="1"/>
</dbReference>
<dbReference type="SUPFAM" id="SSF47413">
    <property type="entry name" value="lambda repressor-like DNA-binding domains"/>
    <property type="match status" value="1"/>
</dbReference>
<feature type="domain" description="HTH cro/C1-type" evidence="1">
    <location>
        <begin position="20"/>
        <end position="73"/>
    </location>
</feature>
<protein>
    <submittedName>
        <fullName evidence="2">Helix-turn-helix transcriptional regulator</fullName>
    </submittedName>
</protein>
<dbReference type="Gene3D" id="1.10.260.40">
    <property type="entry name" value="lambda repressor-like DNA-binding domains"/>
    <property type="match status" value="1"/>
</dbReference>
<keyword evidence="3" id="KW-1185">Reference proteome</keyword>
<name>A0ABX8BRS8_9ACTN</name>
<dbReference type="PROSITE" id="PS50943">
    <property type="entry name" value="HTH_CROC1"/>
    <property type="match status" value="1"/>
</dbReference>
<organism evidence="2 3">
    <name type="scientific">Nocardiopsis changdeensis</name>
    <dbReference type="NCBI Taxonomy" id="2831969"/>
    <lineage>
        <taxon>Bacteria</taxon>
        <taxon>Bacillati</taxon>
        <taxon>Actinomycetota</taxon>
        <taxon>Actinomycetes</taxon>
        <taxon>Streptosporangiales</taxon>
        <taxon>Nocardiopsidaceae</taxon>
        <taxon>Nocardiopsis</taxon>
    </lineage>
</organism>
<evidence type="ECO:0000259" key="1">
    <source>
        <dbReference type="PROSITE" id="PS50943"/>
    </source>
</evidence>